<feature type="domain" description="Response regulatory" evidence="3">
    <location>
        <begin position="7"/>
        <end position="123"/>
    </location>
</feature>
<evidence type="ECO:0000256" key="2">
    <source>
        <dbReference type="PROSITE-ProRule" id="PRU00169"/>
    </source>
</evidence>
<keyword evidence="5" id="KW-1185">Reference proteome</keyword>
<dbReference type="PANTHER" id="PTHR44591">
    <property type="entry name" value="STRESS RESPONSE REGULATOR PROTEIN 1"/>
    <property type="match status" value="1"/>
</dbReference>
<dbReference type="RefSeq" id="WP_010419530.1">
    <property type="nucleotide sequence ID" value="NZ_MCRM02000003.1"/>
</dbReference>
<dbReference type="InterPro" id="IPR050595">
    <property type="entry name" value="Bact_response_regulator"/>
</dbReference>
<dbReference type="InterPro" id="IPR001789">
    <property type="entry name" value="Sig_transdc_resp-reg_receiver"/>
</dbReference>
<evidence type="ECO:0000313" key="4">
    <source>
        <dbReference type="EMBL" id="PNV76241.1"/>
    </source>
</evidence>
<accession>A0ABX4YLU7</accession>
<dbReference type="InterPro" id="IPR011006">
    <property type="entry name" value="CheY-like_superfamily"/>
</dbReference>
<protein>
    <submittedName>
        <fullName evidence="4">Response regulator</fullName>
    </submittedName>
</protein>
<dbReference type="Proteomes" id="UP000094669">
    <property type="component" value="Unassembled WGS sequence"/>
</dbReference>
<reference evidence="4" key="1">
    <citation type="submission" date="2018-01" db="EMBL/GenBank/DDBJ databases">
        <title>Genomic characterization of Leptospira inadai serogroup Lyme isolated from captured rat in Brazil and comparative analysis with human reference strain.</title>
        <authorList>
            <person name="Moreno L.Z."/>
            <person name="Loureiro A.P."/>
            <person name="Miraglia F."/>
            <person name="Kremer F.S."/>
            <person name="Eslabao M.R."/>
            <person name="Dellagostin O.A."/>
            <person name="Lilenbaum W."/>
            <person name="Moreno A.M."/>
        </authorList>
    </citation>
    <scope>NUCLEOTIDE SEQUENCE [LARGE SCALE GENOMIC DNA]</scope>
    <source>
        <strain evidence="4">M34/99</strain>
    </source>
</reference>
<organism evidence="4 5">
    <name type="scientific">Leptospira inadai serovar Lyme</name>
    <dbReference type="NCBI Taxonomy" id="293084"/>
    <lineage>
        <taxon>Bacteria</taxon>
        <taxon>Pseudomonadati</taxon>
        <taxon>Spirochaetota</taxon>
        <taxon>Spirochaetia</taxon>
        <taxon>Leptospirales</taxon>
        <taxon>Leptospiraceae</taxon>
        <taxon>Leptospira</taxon>
    </lineage>
</organism>
<comment type="caution">
    <text evidence="4">The sequence shown here is derived from an EMBL/GenBank/DDBJ whole genome shotgun (WGS) entry which is preliminary data.</text>
</comment>
<dbReference type="SUPFAM" id="SSF52172">
    <property type="entry name" value="CheY-like"/>
    <property type="match status" value="1"/>
</dbReference>
<evidence type="ECO:0000313" key="5">
    <source>
        <dbReference type="Proteomes" id="UP000094669"/>
    </source>
</evidence>
<sequence>MSINPARILVVEDENIVAKDIQSRLIKAGYPNVSIARNGEEAICRVIEAPPDLLLMDIMFSSGVLDGVETAIAFGGKIDVPVIFLTAYADSSSVSRTIATKPFAYVLKPFRIRGLQVLIETALSNRALRKKRKEDYRLRSSISEILKDLVDMKTYGTY</sequence>
<dbReference type="PROSITE" id="PS50110">
    <property type="entry name" value="RESPONSE_REGULATORY"/>
    <property type="match status" value="1"/>
</dbReference>
<keyword evidence="1 2" id="KW-0597">Phosphoprotein</keyword>
<evidence type="ECO:0000259" key="3">
    <source>
        <dbReference type="PROSITE" id="PS50110"/>
    </source>
</evidence>
<dbReference type="Gene3D" id="3.40.50.2300">
    <property type="match status" value="1"/>
</dbReference>
<dbReference type="SMART" id="SM00448">
    <property type="entry name" value="REC"/>
    <property type="match status" value="1"/>
</dbReference>
<dbReference type="Pfam" id="PF00072">
    <property type="entry name" value="Response_reg"/>
    <property type="match status" value="1"/>
</dbReference>
<feature type="modified residue" description="4-aspartylphosphate" evidence="2">
    <location>
        <position position="57"/>
    </location>
</feature>
<dbReference type="CDD" id="cd17534">
    <property type="entry name" value="REC_DC-like"/>
    <property type="match status" value="1"/>
</dbReference>
<gene>
    <name evidence="4" type="ORF">BES34_004360</name>
</gene>
<dbReference type="PANTHER" id="PTHR44591:SF3">
    <property type="entry name" value="RESPONSE REGULATORY DOMAIN-CONTAINING PROTEIN"/>
    <property type="match status" value="1"/>
</dbReference>
<name>A0ABX4YLU7_9LEPT</name>
<dbReference type="EMBL" id="MCRM02000003">
    <property type="protein sequence ID" value="PNV76241.1"/>
    <property type="molecule type" value="Genomic_DNA"/>
</dbReference>
<evidence type="ECO:0000256" key="1">
    <source>
        <dbReference type="ARBA" id="ARBA00022553"/>
    </source>
</evidence>
<proteinExistence type="predicted"/>